<gene>
    <name evidence="3" type="ORF">CHK_1041</name>
</gene>
<keyword evidence="3" id="KW-0456">Lyase</keyword>
<dbReference type="InterPro" id="IPR029068">
    <property type="entry name" value="Glyas_Bleomycin-R_OHBP_Dase"/>
</dbReference>
<proteinExistence type="predicted"/>
<reference evidence="3 4" key="1">
    <citation type="submission" date="2015-04" db="EMBL/GenBank/DDBJ databases">
        <title>Draft genome sequence of bacteremic isolate Catabacter hongkongensis type strain HKU16T.</title>
        <authorList>
            <person name="Lau S.K."/>
            <person name="Teng J.L."/>
            <person name="Huang Y."/>
            <person name="Curreem S.O."/>
            <person name="Tsui S.K."/>
            <person name="Woo P.C."/>
        </authorList>
    </citation>
    <scope>NUCLEOTIDE SEQUENCE [LARGE SCALE GENOMIC DNA]</scope>
    <source>
        <strain evidence="3 4">HKU16</strain>
    </source>
</reference>
<dbReference type="STRING" id="270498.CHK_1041"/>
<keyword evidence="4" id="KW-1185">Reference proteome</keyword>
<protein>
    <submittedName>
        <fullName evidence="3">Lyase</fullName>
    </submittedName>
</protein>
<dbReference type="PANTHER" id="PTHR43048">
    <property type="entry name" value="METHYLMALONYL-COA EPIMERASE"/>
    <property type="match status" value="1"/>
</dbReference>
<sequence>MRKVVTYNHIGLVTENLEKIIDFYCGLLGFKVAAKFRADDEDSRKTLNLPGMSQDIVMLENEDGSVAMELLYYITPKAPSTARPSDFAFNDVGVKHFSVSVDDIGEIYQKLSQYDGKSVSEPISHSEGFTFMLVRDPDGNYCEVRQYN</sequence>
<accession>A0A0M2NGA0</accession>
<dbReference type="AlphaFoldDB" id="A0A0M2NGA0"/>
<keyword evidence="1" id="KW-0479">Metal-binding</keyword>
<dbReference type="PANTHER" id="PTHR43048:SF3">
    <property type="entry name" value="METHYLMALONYL-COA EPIMERASE, MITOCHONDRIAL"/>
    <property type="match status" value="1"/>
</dbReference>
<dbReference type="Pfam" id="PF00903">
    <property type="entry name" value="Glyoxalase"/>
    <property type="match status" value="1"/>
</dbReference>
<dbReference type="PROSITE" id="PS51819">
    <property type="entry name" value="VOC"/>
    <property type="match status" value="1"/>
</dbReference>
<dbReference type="InterPro" id="IPR037523">
    <property type="entry name" value="VOC_core"/>
</dbReference>
<dbReference type="EMBL" id="LAYJ01000076">
    <property type="protein sequence ID" value="KKI51549.1"/>
    <property type="molecule type" value="Genomic_DNA"/>
</dbReference>
<dbReference type="GO" id="GO:0046872">
    <property type="term" value="F:metal ion binding"/>
    <property type="evidence" value="ECO:0007669"/>
    <property type="project" value="UniProtKB-KW"/>
</dbReference>
<comment type="caution">
    <text evidence="3">The sequence shown here is derived from an EMBL/GenBank/DDBJ whole genome shotgun (WGS) entry which is preliminary data.</text>
</comment>
<organism evidence="3 4">
    <name type="scientific">Christensenella hongkongensis</name>
    <dbReference type="NCBI Taxonomy" id="270498"/>
    <lineage>
        <taxon>Bacteria</taxon>
        <taxon>Bacillati</taxon>
        <taxon>Bacillota</taxon>
        <taxon>Clostridia</taxon>
        <taxon>Christensenellales</taxon>
        <taxon>Christensenellaceae</taxon>
        <taxon>Christensenella</taxon>
    </lineage>
</organism>
<evidence type="ECO:0000313" key="3">
    <source>
        <dbReference type="EMBL" id="KKI51549.1"/>
    </source>
</evidence>
<dbReference type="Proteomes" id="UP000034076">
    <property type="component" value="Unassembled WGS sequence"/>
</dbReference>
<dbReference type="GO" id="GO:0046491">
    <property type="term" value="P:L-methylmalonyl-CoA metabolic process"/>
    <property type="evidence" value="ECO:0007669"/>
    <property type="project" value="TreeGrafter"/>
</dbReference>
<dbReference type="OrthoDB" id="9788468at2"/>
<evidence type="ECO:0000256" key="1">
    <source>
        <dbReference type="ARBA" id="ARBA00022723"/>
    </source>
</evidence>
<dbReference type="InterPro" id="IPR051785">
    <property type="entry name" value="MMCE/EMCE_epimerase"/>
</dbReference>
<dbReference type="GO" id="GO:0004493">
    <property type="term" value="F:methylmalonyl-CoA epimerase activity"/>
    <property type="evidence" value="ECO:0007669"/>
    <property type="project" value="TreeGrafter"/>
</dbReference>
<dbReference type="GO" id="GO:0016829">
    <property type="term" value="F:lyase activity"/>
    <property type="evidence" value="ECO:0007669"/>
    <property type="project" value="UniProtKB-KW"/>
</dbReference>
<dbReference type="InterPro" id="IPR004360">
    <property type="entry name" value="Glyas_Fos-R_dOase_dom"/>
</dbReference>
<dbReference type="SUPFAM" id="SSF54593">
    <property type="entry name" value="Glyoxalase/Bleomycin resistance protein/Dihydroxybiphenyl dioxygenase"/>
    <property type="match status" value="1"/>
</dbReference>
<evidence type="ECO:0000259" key="2">
    <source>
        <dbReference type="PROSITE" id="PS51819"/>
    </source>
</evidence>
<name>A0A0M2NGA0_9FIRM</name>
<dbReference type="RefSeq" id="WP_052740350.1">
    <property type="nucleotide sequence ID" value="NZ_CAUERS010000145.1"/>
</dbReference>
<feature type="domain" description="VOC" evidence="2">
    <location>
        <begin position="6"/>
        <end position="147"/>
    </location>
</feature>
<evidence type="ECO:0000313" key="4">
    <source>
        <dbReference type="Proteomes" id="UP000034076"/>
    </source>
</evidence>
<dbReference type="Gene3D" id="3.10.180.10">
    <property type="entry name" value="2,3-Dihydroxybiphenyl 1,2-Dioxygenase, domain 1"/>
    <property type="match status" value="1"/>
</dbReference>